<feature type="domain" description="Replication initiator A N-terminal" evidence="2">
    <location>
        <begin position="14"/>
        <end position="89"/>
    </location>
</feature>
<dbReference type="EMBL" id="JAOQNN010000001">
    <property type="protein sequence ID" value="MCW2281191.1"/>
    <property type="molecule type" value="Genomic_DNA"/>
</dbReference>
<feature type="region of interest" description="Disordered" evidence="1">
    <location>
        <begin position="258"/>
        <end position="279"/>
    </location>
</feature>
<dbReference type="Proteomes" id="UP001207687">
    <property type="component" value="Unassembled WGS sequence"/>
</dbReference>
<dbReference type="AlphaFoldDB" id="A0AAW5TRN7"/>
<evidence type="ECO:0000259" key="2">
    <source>
        <dbReference type="Pfam" id="PF06970"/>
    </source>
</evidence>
<dbReference type="Pfam" id="PF06970">
    <property type="entry name" value="RepA_N"/>
    <property type="match status" value="1"/>
</dbReference>
<comment type="caution">
    <text evidence="3">The sequence shown here is derived from an EMBL/GenBank/DDBJ whole genome shotgun (WGS) entry which is preliminary data.</text>
</comment>
<gene>
    <name evidence="3" type="ORF">M2256_001649</name>
</gene>
<dbReference type="RefSeq" id="WP_264653891.1">
    <property type="nucleotide sequence ID" value="NZ_JAOQNN010000001.1"/>
</dbReference>
<feature type="compositionally biased region" description="Basic and acidic residues" evidence="1">
    <location>
        <begin position="128"/>
        <end position="145"/>
    </location>
</feature>
<evidence type="ECO:0000256" key="1">
    <source>
        <dbReference type="SAM" id="MobiDB-lite"/>
    </source>
</evidence>
<feature type="region of interest" description="Disordered" evidence="1">
    <location>
        <begin position="120"/>
        <end position="195"/>
    </location>
</feature>
<sequence>MSRISLNQVESSERFYRIPKVFTDENSYYYPMCLESKFAYGLLKDRFELSLQNGWVDSENNVYLIFTIKELEKVLGCKKDKVHQIKKELAQYGLLEEERQGLNKPNRLYVLNVDITRTSEKPTSNEASDIKDIGISDIRTSEKPTSRSRKNRCQDICNSDTNDTEYSETEKKEEEEEEAPEKNTSSLTELETSQEEVLVQEKQEALKLKYGEAASQMIDEAVLSTHQNLKDAAYYWTYLLKALDNAEALFQFKQVETKTKPPKHKPKEKGIPNWSHPYYENHTTEEELAQLERIKRETLEKLAAQ</sequence>
<accession>A0AAW5TRN7</accession>
<organism evidence="3 4">
    <name type="scientific">Lactococcus lactis</name>
    <dbReference type="NCBI Taxonomy" id="1358"/>
    <lineage>
        <taxon>Bacteria</taxon>
        <taxon>Bacillati</taxon>
        <taxon>Bacillota</taxon>
        <taxon>Bacilli</taxon>
        <taxon>Lactobacillales</taxon>
        <taxon>Streptococcaceae</taxon>
        <taxon>Lactococcus</taxon>
    </lineage>
</organism>
<evidence type="ECO:0000313" key="3">
    <source>
        <dbReference type="EMBL" id="MCW2281191.1"/>
    </source>
</evidence>
<name>A0AAW5TRN7_9LACT</name>
<feature type="compositionally biased region" description="Low complexity" evidence="1">
    <location>
        <begin position="182"/>
        <end position="195"/>
    </location>
</feature>
<feature type="compositionally biased region" description="Acidic residues" evidence="1">
    <location>
        <begin position="162"/>
        <end position="179"/>
    </location>
</feature>
<reference evidence="3" key="1">
    <citation type="submission" date="2023-08" db="EMBL/GenBank/DDBJ databases">
        <title>Genomic analyses of the natural microbiome of Caenorhabditis elegans.</title>
        <authorList>
            <person name="Samuel B."/>
        </authorList>
    </citation>
    <scope>NUCLEOTIDE SEQUENCE</scope>
    <source>
        <strain evidence="3">BIGb0220</strain>
    </source>
</reference>
<proteinExistence type="predicted"/>
<evidence type="ECO:0000313" key="4">
    <source>
        <dbReference type="Proteomes" id="UP001207687"/>
    </source>
</evidence>
<dbReference type="InterPro" id="IPR010724">
    <property type="entry name" value="RepA_N"/>
</dbReference>
<protein>
    <recommendedName>
        <fullName evidence="2">Replication initiator A N-terminal domain-containing protein</fullName>
    </recommendedName>
</protein>